<name>A0A080M0N2_9PROT</name>
<evidence type="ECO:0000313" key="1">
    <source>
        <dbReference type="EMBL" id="KFB74748.1"/>
    </source>
</evidence>
<dbReference type="RefSeq" id="WP_273704914.1">
    <property type="nucleotide sequence ID" value="NZ_JDST02000135.1"/>
</dbReference>
<comment type="caution">
    <text evidence="1">The sequence shown here is derived from an EMBL/GenBank/DDBJ whole genome shotgun (WGS) entry which is preliminary data.</text>
</comment>
<keyword evidence="2" id="KW-1185">Reference proteome</keyword>
<accession>A0A080M0N2</accession>
<sequence>MNARPKWFQLYGECKLEKAADWRGKTTTPFSARTVAGFGKLIELQQK</sequence>
<proteinExistence type="predicted"/>
<organism evidence="1 2">
    <name type="scientific">Candidatus Accumulibacter cognatus</name>
    <dbReference type="NCBI Taxonomy" id="2954383"/>
    <lineage>
        <taxon>Bacteria</taxon>
        <taxon>Pseudomonadati</taxon>
        <taxon>Pseudomonadota</taxon>
        <taxon>Betaproteobacteria</taxon>
        <taxon>Candidatus Accumulibacter</taxon>
    </lineage>
</organism>
<gene>
    <name evidence="1" type="ORF">AW06_004306</name>
</gene>
<dbReference type="Proteomes" id="UP000021315">
    <property type="component" value="Unassembled WGS sequence"/>
</dbReference>
<reference evidence="1" key="1">
    <citation type="submission" date="2014-02" db="EMBL/GenBank/DDBJ databases">
        <title>Expanding our view of genomic diversity in Candidatus Accumulibacter clades.</title>
        <authorList>
            <person name="Skennerton C.T."/>
            <person name="Barr J.J."/>
            <person name="Slater F.R."/>
            <person name="Bond P.L."/>
            <person name="Tyson G.W."/>
        </authorList>
    </citation>
    <scope>NUCLEOTIDE SEQUENCE [LARGE SCALE GENOMIC DNA]</scope>
</reference>
<protein>
    <submittedName>
        <fullName evidence="1">Uncharacterized protein</fullName>
    </submittedName>
</protein>
<dbReference type="AlphaFoldDB" id="A0A080M0N2"/>
<dbReference type="EMBL" id="JDST02000135">
    <property type="protein sequence ID" value="KFB74748.1"/>
    <property type="molecule type" value="Genomic_DNA"/>
</dbReference>
<evidence type="ECO:0000313" key="2">
    <source>
        <dbReference type="Proteomes" id="UP000021315"/>
    </source>
</evidence>